<reference evidence="2 3" key="1">
    <citation type="submission" date="2017-06" db="EMBL/GenBank/DDBJ databases">
        <title>Cmopartive genomic analysis of Ambrosia Fusariam Clade fungi.</title>
        <authorList>
            <person name="Stajich J.E."/>
            <person name="Carrillo J."/>
            <person name="Kijimoto T."/>
            <person name="Eskalen A."/>
            <person name="O'Donnell K."/>
            <person name="Kasson M."/>
        </authorList>
    </citation>
    <scope>NUCLEOTIDE SEQUENCE [LARGE SCALE GENOMIC DNA]</scope>
    <source>
        <strain evidence="2 3">NRRL 20438</strain>
    </source>
</reference>
<feature type="compositionally biased region" description="Polar residues" evidence="1">
    <location>
        <begin position="123"/>
        <end position="140"/>
    </location>
</feature>
<accession>A0A428V1P1</accession>
<gene>
    <name evidence="2" type="ORF">CDV31_000621</name>
</gene>
<comment type="caution">
    <text evidence="2">The sequence shown here is derived from an EMBL/GenBank/DDBJ whole genome shotgun (WGS) entry which is preliminary data.</text>
</comment>
<feature type="compositionally biased region" description="Pro residues" evidence="1">
    <location>
        <begin position="142"/>
        <end position="168"/>
    </location>
</feature>
<evidence type="ECO:0000256" key="1">
    <source>
        <dbReference type="SAM" id="MobiDB-lite"/>
    </source>
</evidence>
<dbReference type="EMBL" id="NIZV01000005">
    <property type="protein sequence ID" value="RSM20397.1"/>
    <property type="molecule type" value="Genomic_DNA"/>
</dbReference>
<feature type="region of interest" description="Disordered" evidence="1">
    <location>
        <begin position="112"/>
        <end position="216"/>
    </location>
</feature>
<dbReference type="Proteomes" id="UP000288429">
    <property type="component" value="Unassembled WGS sequence"/>
</dbReference>
<organism evidence="2 3">
    <name type="scientific">Fusarium ambrosium</name>
    <dbReference type="NCBI Taxonomy" id="131363"/>
    <lineage>
        <taxon>Eukaryota</taxon>
        <taxon>Fungi</taxon>
        <taxon>Dikarya</taxon>
        <taxon>Ascomycota</taxon>
        <taxon>Pezizomycotina</taxon>
        <taxon>Sordariomycetes</taxon>
        <taxon>Hypocreomycetidae</taxon>
        <taxon>Hypocreales</taxon>
        <taxon>Nectriaceae</taxon>
        <taxon>Fusarium</taxon>
        <taxon>Fusarium solani species complex</taxon>
    </lineage>
</organism>
<dbReference type="AlphaFoldDB" id="A0A428V1P1"/>
<keyword evidence="3" id="KW-1185">Reference proteome</keyword>
<protein>
    <submittedName>
        <fullName evidence="2">Uncharacterized protein</fullName>
    </submittedName>
</protein>
<proteinExistence type="predicted"/>
<evidence type="ECO:0000313" key="2">
    <source>
        <dbReference type="EMBL" id="RSM20397.1"/>
    </source>
</evidence>
<name>A0A428V1P1_9HYPO</name>
<sequence length="216" mass="23824">MPPAALGYIQSQPYRLYLNGGTRPDFMLPPLIANQNGGHWIVPGEVYCRHVDRHGHLCNKSHPFASTYSLRNHYRKVHLIEVPFCNSGTLTGTQDNEVTAWFHEVVNLAMPTWNPLQPDNRPTRLQSTSTPTLEPSSRPTSYLPPTPNLQPVQPPAASRNPPPAPIQPPTASRNPSPAPIQPTHPQRPPPAASCQPKRPHPLPGPRTIGVTHGRPQ</sequence>
<feature type="compositionally biased region" description="Pro residues" evidence="1">
    <location>
        <begin position="176"/>
        <end position="191"/>
    </location>
</feature>
<evidence type="ECO:0000313" key="3">
    <source>
        <dbReference type="Proteomes" id="UP000288429"/>
    </source>
</evidence>